<dbReference type="AlphaFoldDB" id="A0A3N4M3C8"/>
<dbReference type="Proteomes" id="UP000267821">
    <property type="component" value="Unassembled WGS sequence"/>
</dbReference>
<protein>
    <recommendedName>
        <fullName evidence="4">mRNA splicing factor</fullName>
    </recommendedName>
</protein>
<dbReference type="STRING" id="1051890.A0A3N4M3C8"/>
<dbReference type="EMBL" id="ML121529">
    <property type="protein sequence ID" value="RPB28468.1"/>
    <property type="molecule type" value="Genomic_DNA"/>
</dbReference>
<reference evidence="2 3" key="1">
    <citation type="journal article" date="2018" name="Nat. Ecol. Evol.">
        <title>Pezizomycetes genomes reveal the molecular basis of ectomycorrhizal truffle lifestyle.</title>
        <authorList>
            <person name="Murat C."/>
            <person name="Payen T."/>
            <person name="Noel B."/>
            <person name="Kuo A."/>
            <person name="Morin E."/>
            <person name="Chen J."/>
            <person name="Kohler A."/>
            <person name="Krizsan K."/>
            <person name="Balestrini R."/>
            <person name="Da Silva C."/>
            <person name="Montanini B."/>
            <person name="Hainaut M."/>
            <person name="Levati E."/>
            <person name="Barry K.W."/>
            <person name="Belfiori B."/>
            <person name="Cichocki N."/>
            <person name="Clum A."/>
            <person name="Dockter R.B."/>
            <person name="Fauchery L."/>
            <person name="Guy J."/>
            <person name="Iotti M."/>
            <person name="Le Tacon F."/>
            <person name="Lindquist E.A."/>
            <person name="Lipzen A."/>
            <person name="Malagnac F."/>
            <person name="Mello A."/>
            <person name="Molinier V."/>
            <person name="Miyauchi S."/>
            <person name="Poulain J."/>
            <person name="Riccioni C."/>
            <person name="Rubini A."/>
            <person name="Sitrit Y."/>
            <person name="Splivallo R."/>
            <person name="Traeger S."/>
            <person name="Wang M."/>
            <person name="Zifcakova L."/>
            <person name="Wipf D."/>
            <person name="Zambonelli A."/>
            <person name="Paolocci F."/>
            <person name="Nowrousian M."/>
            <person name="Ottonello S."/>
            <person name="Baldrian P."/>
            <person name="Spatafora J.W."/>
            <person name="Henrissat B."/>
            <person name="Nagy L.G."/>
            <person name="Aury J.M."/>
            <person name="Wincker P."/>
            <person name="Grigoriev I.V."/>
            <person name="Bonfante P."/>
            <person name="Martin F.M."/>
        </authorList>
    </citation>
    <scope>NUCLEOTIDE SEQUENCE [LARGE SCALE GENOMIC DNA]</scope>
    <source>
        <strain evidence="2 3">ATCC MYA-4762</strain>
    </source>
</reference>
<dbReference type="OrthoDB" id="10261348at2759"/>
<dbReference type="InParanoid" id="A0A3N4M3C8"/>
<dbReference type="PANTHER" id="PTHR31551">
    <property type="entry name" value="PRE-MRNA-SPLICING FACTOR CWF18"/>
    <property type="match status" value="1"/>
</dbReference>
<accession>A0A3N4M3C8</accession>
<evidence type="ECO:0000256" key="1">
    <source>
        <dbReference type="SAM" id="MobiDB-lite"/>
    </source>
</evidence>
<dbReference type="GO" id="GO:0005684">
    <property type="term" value="C:U2-type spliceosomal complex"/>
    <property type="evidence" value="ECO:0007669"/>
    <property type="project" value="TreeGrafter"/>
</dbReference>
<feature type="compositionally biased region" description="Basic and acidic residues" evidence="1">
    <location>
        <begin position="166"/>
        <end position="177"/>
    </location>
</feature>
<dbReference type="PANTHER" id="PTHR31551:SF1">
    <property type="entry name" value="COILED-COIL DOMAIN-CONTAINING PROTEIN 12"/>
    <property type="match status" value="1"/>
</dbReference>
<feature type="compositionally biased region" description="Basic and acidic residues" evidence="1">
    <location>
        <begin position="145"/>
        <end position="154"/>
    </location>
</feature>
<dbReference type="InterPro" id="IPR013169">
    <property type="entry name" value="mRNA_splic_Cwf18-like"/>
</dbReference>
<evidence type="ECO:0000313" key="2">
    <source>
        <dbReference type="EMBL" id="RPB28468.1"/>
    </source>
</evidence>
<proteinExistence type="predicted"/>
<evidence type="ECO:0000313" key="3">
    <source>
        <dbReference type="Proteomes" id="UP000267821"/>
    </source>
</evidence>
<feature type="region of interest" description="Disordered" evidence="1">
    <location>
        <begin position="16"/>
        <end position="75"/>
    </location>
</feature>
<organism evidence="2 3">
    <name type="scientific">Terfezia boudieri ATCC MYA-4762</name>
    <dbReference type="NCBI Taxonomy" id="1051890"/>
    <lineage>
        <taxon>Eukaryota</taxon>
        <taxon>Fungi</taxon>
        <taxon>Dikarya</taxon>
        <taxon>Ascomycota</taxon>
        <taxon>Pezizomycotina</taxon>
        <taxon>Pezizomycetes</taxon>
        <taxon>Pezizales</taxon>
        <taxon>Pezizaceae</taxon>
        <taxon>Terfezia</taxon>
    </lineage>
</organism>
<dbReference type="GO" id="GO:0071014">
    <property type="term" value="C:post-mRNA release spliceosomal complex"/>
    <property type="evidence" value="ECO:0007669"/>
    <property type="project" value="TreeGrafter"/>
</dbReference>
<feature type="region of interest" description="Disordered" evidence="1">
    <location>
        <begin position="145"/>
        <end position="186"/>
    </location>
</feature>
<dbReference type="Pfam" id="PF08315">
    <property type="entry name" value="cwf18"/>
    <property type="match status" value="1"/>
</dbReference>
<sequence>MSSLGALAEERKKRLAQLKGLKRKQDTEAEDSVREPDTTTVNETAERGIRLSGRNFDVEERVPKMGFTHAPNEDQETIETRADEIVEAAKAQQAEEEAAEKPIDLFNLQPKKPNWDLKRDVEKKLERLKPRTKDAIAKLVRERINSAKVGKEGGEDQAANSAMEGKLAELVKEREKERDEDDEEMA</sequence>
<evidence type="ECO:0008006" key="4">
    <source>
        <dbReference type="Google" id="ProtNLM"/>
    </source>
</evidence>
<keyword evidence="3" id="KW-1185">Reference proteome</keyword>
<name>A0A3N4M3C8_9PEZI</name>
<feature type="compositionally biased region" description="Basic and acidic residues" evidence="1">
    <location>
        <begin position="23"/>
        <end position="37"/>
    </location>
</feature>
<gene>
    <name evidence="2" type="ORF">L211DRAFT_855416</name>
</gene>